<keyword evidence="3" id="KW-1185">Reference proteome</keyword>
<proteinExistence type="predicted"/>
<reference evidence="2 3" key="1">
    <citation type="submission" date="2022-06" db="EMBL/GenBank/DDBJ databases">
        <title>Paraconexibacter antarcticus.</title>
        <authorList>
            <person name="Kim C.S."/>
        </authorList>
    </citation>
    <scope>NUCLEOTIDE SEQUENCE [LARGE SCALE GENOMIC DNA]</scope>
    <source>
        <strain evidence="2 3">02-257</strain>
    </source>
</reference>
<evidence type="ECO:0000259" key="1">
    <source>
        <dbReference type="Pfam" id="PF00248"/>
    </source>
</evidence>
<sequence>MLYARLGTTGLIVSRLSFGSMTFTDGDTSLAGLAKVGAGAADTLVGRALDAGVTLFDTANNYSGGEAERLLGRALRGRRDEVVIASKVGFRTGPGLTQSGLSRGNVLRSVENTLRRLDTDHLDVYIAHREDPWTPLEETLAVFDELVRSGKVRYLGFSNWSAWKVAAAVEHQRANSLAQFTHGQMYYSLLGRDIERDVIPMMARYGLGLTVWSPLAFGFLSGKYTRASLSDPDNRYAAMDMLPFDKDAGFALVERMRAIGEERGASVAQVAVAWLLSRPAVTSVTLGASRPEQLEDTLGAIGLTLDAESLAELDAATVPAPVYPNWYVAALEDADTAAAVARPAA</sequence>
<dbReference type="Pfam" id="PF00248">
    <property type="entry name" value="Aldo_ket_red"/>
    <property type="match status" value="1"/>
</dbReference>
<dbReference type="PANTHER" id="PTHR43364">
    <property type="entry name" value="NADH-SPECIFIC METHYLGLYOXAL REDUCTASE-RELATED"/>
    <property type="match status" value="1"/>
</dbReference>
<dbReference type="PRINTS" id="PR00069">
    <property type="entry name" value="ALDKETRDTASE"/>
</dbReference>
<dbReference type="RefSeq" id="WP_254570996.1">
    <property type="nucleotide sequence ID" value="NZ_CP098502.1"/>
</dbReference>
<dbReference type="PANTHER" id="PTHR43364:SF18">
    <property type="entry name" value="OXIDOREDUCTASE"/>
    <property type="match status" value="1"/>
</dbReference>
<dbReference type="InterPro" id="IPR036812">
    <property type="entry name" value="NAD(P)_OxRdtase_dom_sf"/>
</dbReference>
<evidence type="ECO:0000313" key="3">
    <source>
        <dbReference type="Proteomes" id="UP001056035"/>
    </source>
</evidence>
<organism evidence="2 3">
    <name type="scientific">Paraconexibacter antarcticus</name>
    <dbReference type="NCBI Taxonomy" id="2949664"/>
    <lineage>
        <taxon>Bacteria</taxon>
        <taxon>Bacillati</taxon>
        <taxon>Actinomycetota</taxon>
        <taxon>Thermoleophilia</taxon>
        <taxon>Solirubrobacterales</taxon>
        <taxon>Paraconexibacteraceae</taxon>
        <taxon>Paraconexibacter</taxon>
    </lineage>
</organism>
<feature type="domain" description="NADP-dependent oxidoreductase" evidence="1">
    <location>
        <begin position="15"/>
        <end position="316"/>
    </location>
</feature>
<name>A0ABY5DRJ6_9ACTN</name>
<dbReference type="InterPro" id="IPR023210">
    <property type="entry name" value="NADP_OxRdtase_dom"/>
</dbReference>
<dbReference type="SUPFAM" id="SSF51430">
    <property type="entry name" value="NAD(P)-linked oxidoreductase"/>
    <property type="match status" value="1"/>
</dbReference>
<evidence type="ECO:0000313" key="2">
    <source>
        <dbReference type="EMBL" id="UTI64286.1"/>
    </source>
</evidence>
<dbReference type="EMBL" id="CP098502">
    <property type="protein sequence ID" value="UTI64286.1"/>
    <property type="molecule type" value="Genomic_DNA"/>
</dbReference>
<protein>
    <submittedName>
        <fullName evidence="2">Aldo/keto reductase</fullName>
    </submittedName>
</protein>
<gene>
    <name evidence="2" type="ORF">NBH00_23465</name>
</gene>
<dbReference type="InterPro" id="IPR050523">
    <property type="entry name" value="AKR_Detox_Biosynth"/>
</dbReference>
<dbReference type="Gene3D" id="3.20.20.100">
    <property type="entry name" value="NADP-dependent oxidoreductase domain"/>
    <property type="match status" value="1"/>
</dbReference>
<accession>A0ABY5DRJ6</accession>
<dbReference type="InterPro" id="IPR020471">
    <property type="entry name" value="AKR"/>
</dbReference>
<dbReference type="Proteomes" id="UP001056035">
    <property type="component" value="Chromosome"/>
</dbReference>